<organism evidence="3 4">
    <name type="scientific">Carnegiea gigantea</name>
    <dbReference type="NCBI Taxonomy" id="171969"/>
    <lineage>
        <taxon>Eukaryota</taxon>
        <taxon>Viridiplantae</taxon>
        <taxon>Streptophyta</taxon>
        <taxon>Embryophyta</taxon>
        <taxon>Tracheophyta</taxon>
        <taxon>Spermatophyta</taxon>
        <taxon>Magnoliopsida</taxon>
        <taxon>eudicotyledons</taxon>
        <taxon>Gunneridae</taxon>
        <taxon>Pentapetalae</taxon>
        <taxon>Caryophyllales</taxon>
        <taxon>Cactineae</taxon>
        <taxon>Cactaceae</taxon>
        <taxon>Cactoideae</taxon>
        <taxon>Echinocereeae</taxon>
        <taxon>Carnegiea</taxon>
    </lineage>
</organism>
<dbReference type="AlphaFoldDB" id="A0A9Q1QKH5"/>
<feature type="region of interest" description="Disordered" evidence="1">
    <location>
        <begin position="1"/>
        <end position="24"/>
    </location>
</feature>
<evidence type="ECO:0000256" key="1">
    <source>
        <dbReference type="SAM" id="MobiDB-lite"/>
    </source>
</evidence>
<dbReference type="Proteomes" id="UP001153076">
    <property type="component" value="Unassembled WGS sequence"/>
</dbReference>
<dbReference type="SMART" id="SM00568">
    <property type="entry name" value="GRAM"/>
    <property type="match status" value="1"/>
</dbReference>
<feature type="domain" description="GRAM" evidence="2">
    <location>
        <begin position="47"/>
        <end position="113"/>
    </location>
</feature>
<dbReference type="InterPro" id="IPR011993">
    <property type="entry name" value="PH-like_dom_sf"/>
</dbReference>
<gene>
    <name evidence="3" type="ORF">Cgig2_022569</name>
</gene>
<feature type="compositionally biased region" description="Low complexity" evidence="1">
    <location>
        <begin position="1"/>
        <end position="13"/>
    </location>
</feature>
<sequence length="174" mass="19588">MAASKARAARTTSLPQSSLSDSEKMEATGGWEAIEWTKNEPHPRTVSHGFAKFLLEAEEVIIEGYGVVLVNTDEAGTLLVTNYRLLFVSEKTRDIIALGTIPLAVIEKFSKLVIKQTSGSRHSDKSSSKRLLQVFGKDMRIIVFGFRPRTKQVICNSFYRLLWKRTLPALPVYW</sequence>
<evidence type="ECO:0000313" key="3">
    <source>
        <dbReference type="EMBL" id="KAJ8445049.1"/>
    </source>
</evidence>
<name>A0A9Q1QKH5_9CARY</name>
<dbReference type="Gene3D" id="2.30.29.30">
    <property type="entry name" value="Pleckstrin-homology domain (PH domain)/Phosphotyrosine-binding domain (PTB)"/>
    <property type="match status" value="1"/>
</dbReference>
<dbReference type="OrthoDB" id="1712296at2759"/>
<reference evidence="3" key="1">
    <citation type="submission" date="2022-04" db="EMBL/GenBank/DDBJ databases">
        <title>Carnegiea gigantea Genome sequencing and assembly v2.</title>
        <authorList>
            <person name="Copetti D."/>
            <person name="Sanderson M.J."/>
            <person name="Burquez A."/>
            <person name="Wojciechowski M.F."/>
        </authorList>
    </citation>
    <scope>NUCLEOTIDE SEQUENCE</scope>
    <source>
        <strain evidence="3">SGP5-SGP5p</strain>
        <tissue evidence="3">Aerial part</tissue>
    </source>
</reference>
<keyword evidence="4" id="KW-1185">Reference proteome</keyword>
<evidence type="ECO:0000313" key="4">
    <source>
        <dbReference type="Proteomes" id="UP001153076"/>
    </source>
</evidence>
<evidence type="ECO:0000259" key="2">
    <source>
        <dbReference type="SMART" id="SM00568"/>
    </source>
</evidence>
<accession>A0A9Q1QKH5</accession>
<dbReference type="EMBL" id="JAKOGI010000081">
    <property type="protein sequence ID" value="KAJ8445049.1"/>
    <property type="molecule type" value="Genomic_DNA"/>
</dbReference>
<protein>
    <recommendedName>
        <fullName evidence="2">GRAM domain-containing protein</fullName>
    </recommendedName>
</protein>
<dbReference type="InterPro" id="IPR004182">
    <property type="entry name" value="GRAM"/>
</dbReference>
<comment type="caution">
    <text evidence="3">The sequence shown here is derived from an EMBL/GenBank/DDBJ whole genome shotgun (WGS) entry which is preliminary data.</text>
</comment>
<proteinExistence type="predicted"/>
<dbReference type="SUPFAM" id="SSF50729">
    <property type="entry name" value="PH domain-like"/>
    <property type="match status" value="1"/>
</dbReference>